<dbReference type="InterPro" id="IPR032466">
    <property type="entry name" value="Metal_Hydrolase"/>
</dbReference>
<reference evidence="3" key="1">
    <citation type="submission" date="2019-11" db="EMBL/GenBank/DDBJ databases">
        <authorList>
            <person name="Feng L."/>
        </authorList>
    </citation>
    <scope>NUCLEOTIDE SEQUENCE</scope>
    <source>
        <strain evidence="3">CsymbiosumLFYP84</strain>
    </source>
</reference>
<evidence type="ECO:0000256" key="1">
    <source>
        <dbReference type="SAM" id="MobiDB-lite"/>
    </source>
</evidence>
<feature type="domain" description="Amidohydrolase 3" evidence="2">
    <location>
        <begin position="58"/>
        <end position="539"/>
    </location>
</feature>
<evidence type="ECO:0000259" key="2">
    <source>
        <dbReference type="Pfam" id="PF07969"/>
    </source>
</evidence>
<dbReference type="AlphaFoldDB" id="A0A6N3GSN4"/>
<dbReference type="PANTHER" id="PTHR22642:SF2">
    <property type="entry name" value="PROTEIN LONG AFTER FAR-RED 3"/>
    <property type="match status" value="1"/>
</dbReference>
<feature type="compositionally biased region" description="Gly residues" evidence="1">
    <location>
        <begin position="177"/>
        <end position="186"/>
    </location>
</feature>
<dbReference type="SUPFAM" id="SSF51556">
    <property type="entry name" value="Metallo-dependent hydrolases"/>
    <property type="match status" value="1"/>
</dbReference>
<proteinExistence type="predicted"/>
<sequence length="542" mass="59310">MAKTLYYNGTIITMSGSEPESAEAVLTENDKILAVGSLEAVQAAAESGKHQDTPILKDLKGAVMLPAFIDSHSHITAVARVLSFAMLQEAESFDGIIWILNRFKEERKLEPGDWIIGTGYDHNNLKEGRHPDRFILDAAFPENPVMVTHASGHMGVANSLALEKMGITADTKDPSGGRIGRAGGKNTGEPDGYLEETAFTGASSVIPEPGTEQLGRQLQAAEQLYLKHGITTIQDGRTGKEEWKLLKYAAEQGLLHADVVAYAALNDAHELTEENPAYTGAYCNHLRIGGYKIFLDGSPQGRTAWVSRPYEGEPEGYCGYPIFKDKEVQSYFETAFREGRQLLVHCNGDAAAQQMIGACRMAADTTGQDPAKTRPVMIHAQLVRPDQLKEMERLSITASFFTAHTWYWGDVHLKNFGEARALKISPARTAIDDGVNVTFHQDSPVIQPDMLETVWCAVNRISSGGHPMGLMERVTPYEALKAVTSNAAYQYGEENEKGTIEPGKTADFVILSASPLTVLPEEIKKIRVLETIKGGKVLYKSI</sequence>
<name>A0A6N3GSN4_CLOSY</name>
<dbReference type="Pfam" id="PF07969">
    <property type="entry name" value="Amidohydro_3"/>
    <property type="match status" value="1"/>
</dbReference>
<accession>A0A6N3GSN4</accession>
<dbReference type="InterPro" id="IPR013108">
    <property type="entry name" value="Amidohydro_3"/>
</dbReference>
<dbReference type="InterPro" id="IPR011059">
    <property type="entry name" value="Metal-dep_hydrolase_composite"/>
</dbReference>
<dbReference type="EMBL" id="CACRUA010000036">
    <property type="protein sequence ID" value="VYU67544.1"/>
    <property type="molecule type" value="Genomic_DNA"/>
</dbReference>
<protein>
    <submittedName>
        <fullName evidence="3">N-substituted formamide deformylase</fullName>
        <ecNumber evidence="3">3.5.1.91</ecNumber>
    </submittedName>
</protein>
<dbReference type="InterPro" id="IPR033932">
    <property type="entry name" value="YtcJ-like"/>
</dbReference>
<dbReference type="RefSeq" id="WP_156684827.1">
    <property type="nucleotide sequence ID" value="NZ_CACRUA010000036.1"/>
</dbReference>
<feature type="region of interest" description="Disordered" evidence="1">
    <location>
        <begin position="171"/>
        <end position="190"/>
    </location>
</feature>
<organism evidence="3">
    <name type="scientific">Clostridium symbiosum</name>
    <name type="common">Bacteroides symbiosus</name>
    <dbReference type="NCBI Taxonomy" id="1512"/>
    <lineage>
        <taxon>Bacteria</taxon>
        <taxon>Bacillati</taxon>
        <taxon>Bacillota</taxon>
        <taxon>Clostridia</taxon>
        <taxon>Lachnospirales</taxon>
        <taxon>Lachnospiraceae</taxon>
        <taxon>Otoolea</taxon>
    </lineage>
</organism>
<keyword evidence="3" id="KW-0378">Hydrolase</keyword>
<dbReference type="GO" id="GO:0016810">
    <property type="term" value="F:hydrolase activity, acting on carbon-nitrogen (but not peptide) bonds"/>
    <property type="evidence" value="ECO:0007669"/>
    <property type="project" value="InterPro"/>
</dbReference>
<gene>
    <name evidence="3" type="primary">nfdA_3</name>
    <name evidence="3" type="ORF">CSLFYP84_03270</name>
</gene>
<dbReference type="PANTHER" id="PTHR22642">
    <property type="entry name" value="IMIDAZOLONEPROPIONASE"/>
    <property type="match status" value="1"/>
</dbReference>
<evidence type="ECO:0000313" key="3">
    <source>
        <dbReference type="EMBL" id="VYU67544.1"/>
    </source>
</evidence>
<dbReference type="Gene3D" id="2.30.40.10">
    <property type="entry name" value="Urease, subunit C, domain 1"/>
    <property type="match status" value="1"/>
</dbReference>
<dbReference type="Gene3D" id="3.20.20.140">
    <property type="entry name" value="Metal-dependent hydrolases"/>
    <property type="match status" value="1"/>
</dbReference>
<dbReference type="Gene3D" id="3.10.310.70">
    <property type="match status" value="1"/>
</dbReference>
<dbReference type="CDD" id="cd01300">
    <property type="entry name" value="YtcJ_like"/>
    <property type="match status" value="1"/>
</dbReference>
<dbReference type="SUPFAM" id="SSF51338">
    <property type="entry name" value="Composite domain of metallo-dependent hydrolases"/>
    <property type="match status" value="1"/>
</dbReference>
<dbReference type="EC" id="3.5.1.91" evidence="3"/>